<keyword evidence="3" id="KW-1185">Reference proteome</keyword>
<name>A0ABD0KCC9_9CAEN</name>
<reference evidence="2 3" key="1">
    <citation type="journal article" date="2023" name="Sci. Data">
        <title>Genome assembly of the Korean intertidal mud-creeper Batillaria attramentaria.</title>
        <authorList>
            <person name="Patra A.K."/>
            <person name="Ho P.T."/>
            <person name="Jun S."/>
            <person name="Lee S.J."/>
            <person name="Kim Y."/>
            <person name="Won Y.J."/>
        </authorList>
    </citation>
    <scope>NUCLEOTIDE SEQUENCE [LARGE SCALE GENOMIC DNA]</scope>
    <source>
        <strain evidence="2">Wonlab-2016</strain>
    </source>
</reference>
<protein>
    <submittedName>
        <fullName evidence="2">Uncharacterized protein</fullName>
    </submittedName>
</protein>
<proteinExistence type="predicted"/>
<comment type="caution">
    <text evidence="2">The sequence shown here is derived from an EMBL/GenBank/DDBJ whole genome shotgun (WGS) entry which is preliminary data.</text>
</comment>
<dbReference type="EMBL" id="JACVVK020000204">
    <property type="protein sequence ID" value="KAK7484789.1"/>
    <property type="molecule type" value="Genomic_DNA"/>
</dbReference>
<dbReference type="Proteomes" id="UP001519460">
    <property type="component" value="Unassembled WGS sequence"/>
</dbReference>
<gene>
    <name evidence="2" type="ORF">BaRGS_00023963</name>
</gene>
<evidence type="ECO:0000313" key="2">
    <source>
        <dbReference type="EMBL" id="KAK7484789.1"/>
    </source>
</evidence>
<evidence type="ECO:0000313" key="3">
    <source>
        <dbReference type="Proteomes" id="UP001519460"/>
    </source>
</evidence>
<dbReference type="AlphaFoldDB" id="A0ABD0KCC9"/>
<organism evidence="2 3">
    <name type="scientific">Batillaria attramentaria</name>
    <dbReference type="NCBI Taxonomy" id="370345"/>
    <lineage>
        <taxon>Eukaryota</taxon>
        <taxon>Metazoa</taxon>
        <taxon>Spiralia</taxon>
        <taxon>Lophotrochozoa</taxon>
        <taxon>Mollusca</taxon>
        <taxon>Gastropoda</taxon>
        <taxon>Caenogastropoda</taxon>
        <taxon>Sorbeoconcha</taxon>
        <taxon>Cerithioidea</taxon>
        <taxon>Batillariidae</taxon>
        <taxon>Batillaria</taxon>
    </lineage>
</organism>
<accession>A0ABD0KCC9</accession>
<sequence length="154" mass="16949">VLYFKILSEHFRTNDSQRCPDGKCFRVVFKPVGGNLKNVHSCKTVSPEPFVGNTAAPAPKKPTRRQCKTPDSPEGLGAVNWEEVSFISHQEFSVPCSSPSPAADQAAITPVGCYPEKLQPDLRDTELAELTWTMTTGWCANRWVSGNYPAMHGP</sequence>
<feature type="region of interest" description="Disordered" evidence="1">
    <location>
        <begin position="53"/>
        <end position="75"/>
    </location>
</feature>
<feature type="non-terminal residue" evidence="2">
    <location>
        <position position="1"/>
    </location>
</feature>
<evidence type="ECO:0000256" key="1">
    <source>
        <dbReference type="SAM" id="MobiDB-lite"/>
    </source>
</evidence>